<feature type="non-terminal residue" evidence="4">
    <location>
        <position position="1"/>
    </location>
</feature>
<dbReference type="PROSITE" id="PS50842">
    <property type="entry name" value="EXPANSIN_EG45"/>
    <property type="match status" value="1"/>
</dbReference>
<evidence type="ECO:0000256" key="2">
    <source>
        <dbReference type="SAM" id="MobiDB-lite"/>
    </source>
</evidence>
<dbReference type="Pfam" id="PF03330">
    <property type="entry name" value="DPBB_1"/>
    <property type="match status" value="1"/>
</dbReference>
<feature type="region of interest" description="Disordered" evidence="2">
    <location>
        <begin position="1"/>
        <end position="34"/>
    </location>
</feature>
<dbReference type="InterPro" id="IPR009009">
    <property type="entry name" value="RlpA-like_DPBB"/>
</dbReference>
<dbReference type="Gene3D" id="2.40.40.10">
    <property type="entry name" value="RlpA-like domain"/>
    <property type="match status" value="1"/>
</dbReference>
<dbReference type="PANTHER" id="PTHR31836:SF21">
    <property type="entry name" value="EXPANSIN-LIKE PROTEIN 7"/>
    <property type="match status" value="1"/>
</dbReference>
<dbReference type="SUPFAM" id="SSF50685">
    <property type="entry name" value="Barwin-like endoglucanases"/>
    <property type="match status" value="1"/>
</dbReference>
<gene>
    <name evidence="4" type="ORF">g.29405</name>
</gene>
<protein>
    <recommendedName>
        <fullName evidence="3">Expansin-like EG45 domain-containing protein</fullName>
    </recommendedName>
</protein>
<dbReference type="Gene3D" id="2.60.40.760">
    <property type="entry name" value="Expansin, cellulose-binding-like domain"/>
    <property type="match status" value="1"/>
</dbReference>
<sequence length="246" mass="26122">PPSPVESPPPSPVESPPPPTSQSPPPPTTASGASQYILPGSATYTGDGTAYSAAIASDGGIAFACSYRYLNSYFTQYFAAMNSAQWNSGAACGQCVVARCVDPACVTQNFDVLVQIVDECPECAEGALDFSYPAYQAVTGVPPNRLTVSWEYADCSSFISGGIQYNPKEGSNGFWQAFYLDNYSYTLASVSWGGVTLTRSQFQFFQRSGPMPTGPFQLTITSTTGQTITATVNDFNTPQDLGVNFS</sequence>
<dbReference type="InterPro" id="IPR036908">
    <property type="entry name" value="RlpA-like_sf"/>
</dbReference>
<dbReference type="SUPFAM" id="SSF49590">
    <property type="entry name" value="PHL pollen allergen"/>
    <property type="match status" value="1"/>
</dbReference>
<evidence type="ECO:0000256" key="1">
    <source>
        <dbReference type="ARBA" id="ARBA00022729"/>
    </source>
</evidence>
<organism evidence="4">
    <name type="scientific">Auxenochlorella protothecoides</name>
    <name type="common">Green microalga</name>
    <name type="synonym">Chlorella protothecoides</name>
    <dbReference type="NCBI Taxonomy" id="3075"/>
    <lineage>
        <taxon>Eukaryota</taxon>
        <taxon>Viridiplantae</taxon>
        <taxon>Chlorophyta</taxon>
        <taxon>core chlorophytes</taxon>
        <taxon>Trebouxiophyceae</taxon>
        <taxon>Chlorellales</taxon>
        <taxon>Chlorellaceae</taxon>
        <taxon>Auxenochlorella</taxon>
    </lineage>
</organism>
<dbReference type="CDD" id="cd22271">
    <property type="entry name" value="DPBB_EXP_N-like"/>
    <property type="match status" value="1"/>
</dbReference>
<name>A0A1D2AE28_AUXPR</name>
<dbReference type="EMBL" id="GDKF01001143">
    <property type="protein sequence ID" value="JAT77479.1"/>
    <property type="molecule type" value="Transcribed_RNA"/>
</dbReference>
<reference evidence="4" key="1">
    <citation type="submission" date="2015-08" db="EMBL/GenBank/DDBJ databases">
        <authorList>
            <person name="Babu N.S."/>
            <person name="Beckwith C.J."/>
            <person name="Beseler K.G."/>
            <person name="Brison A."/>
            <person name="Carone J.V."/>
            <person name="Caskin T.P."/>
            <person name="Diamond M."/>
            <person name="Durham M.E."/>
            <person name="Foxe J.M."/>
            <person name="Go M."/>
            <person name="Henderson B.A."/>
            <person name="Jones I.B."/>
            <person name="McGettigan J.A."/>
            <person name="Micheletti S.J."/>
            <person name="Nasrallah M.E."/>
            <person name="Ortiz D."/>
            <person name="Piller C.R."/>
            <person name="Privatt S.R."/>
            <person name="Schneider S.L."/>
            <person name="Sharp S."/>
            <person name="Smith T.C."/>
            <person name="Stanton J.D."/>
            <person name="Ullery H.E."/>
            <person name="Wilson R.J."/>
            <person name="Serrano M.G."/>
            <person name="Buck G."/>
            <person name="Lee V."/>
            <person name="Wang Y."/>
            <person name="Carvalho R."/>
            <person name="Voegtly L."/>
            <person name="Shi R."/>
            <person name="Duckworth R."/>
            <person name="Johnson A."/>
            <person name="Loviza R."/>
            <person name="Walstead R."/>
            <person name="Shah Z."/>
            <person name="Kiflezghi M."/>
            <person name="Wade K."/>
            <person name="Ball S.L."/>
            <person name="Bradley K.W."/>
            <person name="Asai D.J."/>
            <person name="Bowman C.A."/>
            <person name="Russell D.A."/>
            <person name="Pope W.H."/>
            <person name="Jacobs-Sera D."/>
            <person name="Hendrix R.W."/>
            <person name="Hatfull G.F."/>
        </authorList>
    </citation>
    <scope>NUCLEOTIDE SEQUENCE</scope>
</reference>
<accession>A0A1D2AE28</accession>
<dbReference type="InterPro" id="IPR036749">
    <property type="entry name" value="Expansin_CBD_sf"/>
</dbReference>
<dbReference type="AlphaFoldDB" id="A0A1D2AE28"/>
<dbReference type="PANTHER" id="PTHR31836">
    <property type="match status" value="1"/>
</dbReference>
<proteinExistence type="predicted"/>
<evidence type="ECO:0000259" key="3">
    <source>
        <dbReference type="PROSITE" id="PS50842"/>
    </source>
</evidence>
<keyword evidence="1" id="KW-0732">Signal</keyword>
<dbReference type="InterPro" id="IPR051477">
    <property type="entry name" value="Expansin_CellWall"/>
</dbReference>
<dbReference type="InterPro" id="IPR007112">
    <property type="entry name" value="Expansin/allergen_DPBB_dom"/>
</dbReference>
<feature type="domain" description="Expansin-like EG45" evidence="3">
    <location>
        <begin position="46"/>
        <end position="155"/>
    </location>
</feature>
<evidence type="ECO:0000313" key="4">
    <source>
        <dbReference type="EMBL" id="JAT77479.1"/>
    </source>
</evidence>
<feature type="compositionally biased region" description="Pro residues" evidence="2">
    <location>
        <begin position="1"/>
        <end position="28"/>
    </location>
</feature>